<sequence length="97" mass="11190">MKLNKRLLIESFIVSALIILFGFGWMMGQGMLITMNYVPDIISSYEKVDHLQSSITFGNHDQFGWIETSFGFILLAVAYYGIRILVNRLLRNVRNND</sequence>
<evidence type="ECO:0000313" key="3">
    <source>
        <dbReference type="Proteomes" id="UP000077355"/>
    </source>
</evidence>
<dbReference type="AlphaFoldDB" id="A0A168PWX0"/>
<dbReference type="Proteomes" id="UP000077355">
    <property type="component" value="Unassembled WGS sequence"/>
</dbReference>
<gene>
    <name evidence="2" type="ORF">PBAT_07675</name>
</gene>
<proteinExistence type="predicted"/>
<reference evidence="2 3" key="1">
    <citation type="submission" date="2016-03" db="EMBL/GenBank/DDBJ databases">
        <title>Draft genome sequence of Paenibacillus antarcticus CECT 5836.</title>
        <authorList>
            <person name="Shin S.-K."/>
            <person name="Yi H."/>
        </authorList>
    </citation>
    <scope>NUCLEOTIDE SEQUENCE [LARGE SCALE GENOMIC DNA]</scope>
    <source>
        <strain evidence="2 3">CECT 5836</strain>
    </source>
</reference>
<accession>A0A168PWX0</accession>
<dbReference type="RefSeq" id="WP_068648208.1">
    <property type="nucleotide sequence ID" value="NZ_CP043611.1"/>
</dbReference>
<evidence type="ECO:0000313" key="2">
    <source>
        <dbReference type="EMBL" id="OAB47150.1"/>
    </source>
</evidence>
<keyword evidence="1" id="KW-0812">Transmembrane</keyword>
<feature type="transmembrane region" description="Helical" evidence="1">
    <location>
        <begin position="63"/>
        <end position="82"/>
    </location>
</feature>
<organism evidence="2 3">
    <name type="scientific">Paenibacillus antarcticus</name>
    <dbReference type="NCBI Taxonomy" id="253703"/>
    <lineage>
        <taxon>Bacteria</taxon>
        <taxon>Bacillati</taxon>
        <taxon>Bacillota</taxon>
        <taxon>Bacilli</taxon>
        <taxon>Bacillales</taxon>
        <taxon>Paenibacillaceae</taxon>
        <taxon>Paenibacillus</taxon>
    </lineage>
</organism>
<comment type="caution">
    <text evidence="2">The sequence shown here is derived from an EMBL/GenBank/DDBJ whole genome shotgun (WGS) entry which is preliminary data.</text>
</comment>
<evidence type="ECO:0000256" key="1">
    <source>
        <dbReference type="SAM" id="Phobius"/>
    </source>
</evidence>
<keyword evidence="1" id="KW-1133">Transmembrane helix</keyword>
<name>A0A168PWX0_9BACL</name>
<protein>
    <submittedName>
        <fullName evidence="2">Uncharacterized protein</fullName>
    </submittedName>
</protein>
<keyword evidence="3" id="KW-1185">Reference proteome</keyword>
<feature type="transmembrane region" description="Helical" evidence="1">
    <location>
        <begin position="7"/>
        <end position="27"/>
    </location>
</feature>
<dbReference type="OrthoDB" id="2665047at2"/>
<keyword evidence="1" id="KW-0472">Membrane</keyword>
<dbReference type="EMBL" id="LVJI01000009">
    <property type="protein sequence ID" value="OAB47150.1"/>
    <property type="molecule type" value="Genomic_DNA"/>
</dbReference>